<keyword evidence="18" id="KW-1185">Reference proteome</keyword>
<dbReference type="FunFam" id="2.130.10.10:FF:000006">
    <property type="entry name" value="Plexin A2"/>
    <property type="match status" value="1"/>
</dbReference>
<dbReference type="CDD" id="cd01181">
    <property type="entry name" value="IPT_plexin_repeat3"/>
    <property type="match status" value="1"/>
</dbReference>
<dbReference type="SUPFAM" id="SSF81296">
    <property type="entry name" value="E set domains"/>
    <property type="match status" value="4"/>
</dbReference>
<dbReference type="FunFam" id="2.60.40.10:FF:000329">
    <property type="entry name" value="Plexin A4"/>
    <property type="match status" value="1"/>
</dbReference>
<dbReference type="CDD" id="cd01180">
    <property type="entry name" value="IPT_plexin_repeat1"/>
    <property type="match status" value="1"/>
</dbReference>
<dbReference type="FunFam" id="3.10.20.90:FF:000157">
    <property type="entry name" value="Plexin A3"/>
    <property type="match status" value="1"/>
</dbReference>
<dbReference type="FunFam" id="1.10.506.10:FF:000005">
    <property type="entry name" value="Plexin A1"/>
    <property type="match status" value="1"/>
</dbReference>
<evidence type="ECO:0000256" key="5">
    <source>
        <dbReference type="ARBA" id="ARBA00022729"/>
    </source>
</evidence>
<keyword evidence="10" id="KW-0675">Receptor</keyword>
<dbReference type="FunFam" id="2.60.40.10:FF:000630">
    <property type="entry name" value="Plexin D1"/>
    <property type="match status" value="1"/>
</dbReference>
<reference evidence="17" key="3">
    <citation type="submission" date="2025-09" db="UniProtKB">
        <authorList>
            <consortium name="Ensembl"/>
        </authorList>
    </citation>
    <scope>IDENTIFICATION</scope>
</reference>
<dbReference type="GeneTree" id="ENSGT01050000244850"/>
<dbReference type="InParanoid" id="A0A3P8WNL1"/>
<keyword evidence="3" id="KW-1003">Cell membrane</keyword>
<evidence type="ECO:0000256" key="11">
    <source>
        <dbReference type="ARBA" id="ARBA00023180"/>
    </source>
</evidence>
<dbReference type="Proteomes" id="UP000265120">
    <property type="component" value="Chromosome 10"/>
</dbReference>
<dbReference type="InterPro" id="IPR036352">
    <property type="entry name" value="Semap_dom_sf"/>
</dbReference>
<evidence type="ECO:0000256" key="3">
    <source>
        <dbReference type="ARBA" id="ARBA00022475"/>
    </source>
</evidence>
<dbReference type="Pfam" id="PF18020">
    <property type="entry name" value="TIG_2"/>
    <property type="match status" value="1"/>
</dbReference>
<evidence type="ECO:0000256" key="9">
    <source>
        <dbReference type="ARBA" id="ARBA00023157"/>
    </source>
</evidence>
<dbReference type="InterPro" id="IPR031148">
    <property type="entry name" value="Plexin"/>
</dbReference>
<dbReference type="STRING" id="244447.ENSCSEP00000028319"/>
<dbReference type="SUPFAM" id="SSF103575">
    <property type="entry name" value="Plexin repeat"/>
    <property type="match status" value="1"/>
</dbReference>
<dbReference type="InterPro" id="IPR015943">
    <property type="entry name" value="WD40/YVTN_repeat-like_dom_sf"/>
</dbReference>
<dbReference type="GO" id="GO:0017154">
    <property type="term" value="F:semaphorin receptor activity"/>
    <property type="evidence" value="ECO:0007669"/>
    <property type="project" value="InterPro"/>
</dbReference>
<keyword evidence="8 14" id="KW-0472">Membrane</keyword>
<evidence type="ECO:0000256" key="1">
    <source>
        <dbReference type="ARBA" id="ARBA00004251"/>
    </source>
</evidence>
<comment type="subcellular location">
    <subcellularLocation>
        <location evidence="1">Cell membrane</location>
        <topology evidence="1">Single-pass type I membrane protein</topology>
    </subcellularLocation>
</comment>
<dbReference type="InterPro" id="IPR041019">
    <property type="entry name" value="TIG1_plexin"/>
</dbReference>
<dbReference type="InterPro" id="IPR016201">
    <property type="entry name" value="PSI"/>
</dbReference>
<dbReference type="SMART" id="SM00423">
    <property type="entry name" value="PSI"/>
    <property type="match status" value="3"/>
</dbReference>
<dbReference type="SMART" id="SM00429">
    <property type="entry name" value="IPT"/>
    <property type="match status" value="4"/>
</dbReference>
<dbReference type="FunFam" id="2.60.40.10:FF:000071">
    <property type="entry name" value="Plexin A2"/>
    <property type="match status" value="1"/>
</dbReference>
<dbReference type="CDD" id="cd01179">
    <property type="entry name" value="IPT_plexin_repeat2"/>
    <property type="match status" value="1"/>
</dbReference>
<dbReference type="GO" id="GO:0048513">
    <property type="term" value="P:animal organ development"/>
    <property type="evidence" value="ECO:0007669"/>
    <property type="project" value="UniProtKB-ARBA"/>
</dbReference>
<keyword evidence="7 14" id="KW-1133">Transmembrane helix</keyword>
<dbReference type="OMA" id="CPEILPR"/>
<keyword evidence="4 14" id="KW-0812">Transmembrane</keyword>
<dbReference type="PROSITE" id="PS51004">
    <property type="entry name" value="SEMA"/>
    <property type="match status" value="1"/>
</dbReference>
<dbReference type="InterPro" id="IPR041362">
    <property type="entry name" value="TIG2_plexin"/>
</dbReference>
<sequence>MFSFSPPFLSITLLLLLVSSTLLLSAPTAPPPPSVLSGRVVYRTFDTSLTHLTVHRRTGNVFVGAVNRIIKLSSNLTELRSHMTGPVEDNATCYPPPSVRACAHRLEMSDNVNKLLLVDYRGNRLVACGSIWQGVCQFLRLEDLFKLGEPHHRKEHYLSGAKEADGMAGGSHLFIGAAIDGKSEYFPTLSSRKLVADEESVNMFSLLYQDEFVSSQVKIPSDTLSLYPAFDIYYVYGFASRTYVYFLTLQLDTQLTQMDAGGEKFFTSKIVRMCSNDTEFYSYVEFPLGCTKDGVEYRLVQAAYKHKPGRRLAQALGLSEDDDVLFVVFSQGQKNRSNPPRETVLCLFTLHDINLAMRERIRSCYRGEGYLSLPWLLNKELSCIHTPKQIGDVFCGLVLNQPLGGLRVIEGNPLYEDRTEGMGAVAAYTYGEHTVVFVGTRSGQLKKIRVDGIPPPAQNALLYETVTVVEGKPILRDMVFSPDHQFIYLLSDRQVSRLPVETCDQYTSCSDCLGSGDPHCGWCVLFNKCSTQEACEKWEEPQHFNTHLDQCLEISVMPSNMSVTSPPTVQNVPALSGGVSCVFENLSESSGEVLEKGQVICMSPSLKELPTPANTHGEKRVIQLSLRSTETKKKFISTNFIYYNCSVLNSCTSCVSSSFPCHWCKYRHICTNNLQDCSFQEGRVSNMEGCPQILPTSDILVAAGMVRPITLRARNLPQPQSGQKNYECVFDIQGKVQRIPAVRFNSSCIQCQNTSYWYEGDEVGDLPVDFSVVWDGDFFIDKPASMKALLYKCEAQRSSCGQCLKAPTAFECGWCVENRKCLLLQHCPTPEQNWMHHGRHNLRCSHPRITKIDPLTGPREGGTRVTIEGENLGLQVKEIAHVQVAGVRCNPVPSQYISAERIVCDMAEALLPHSPGGPVELCIGVCSAEYRTLSTQTYSFVSPSFSRVRPEKGPVSGGTRLTVTGRHLDAGSSVSVFIDKEECLFVKRSNREIICITPASLSGTGPTAIRLMIDRAEVTSFDTKYIYTEDPTITSIEPNWTILNGSTVITVTGTNLLTIQEPKVRAKYGGVETNNFCNVVNDSTMTCLAPGLVYSKPKPLEGALRPDEFGFILDQVSSLLVLNSTPFLHYPNPTFDPLGNSGILEVKPGSPIILKGKNLIPSAPGNNRLNYTVLIGESPCVLTVSENQLLCDSPDLTGEQRVMILVGGLEYSPGMLHIYSDSALTLPAIIGIGAGGGVLLIAIIAVLIAYKRKTRDADRTLKRLQLQMDNLESRVALECKEGTFVTGHVTTEVSCLRKNESMWNRGEPDFVPHVCVCVLYLLKRILTTSNHHDMLFCCAFECAGEPLFMLYCAIKQQMEKGPIDAITGEARYSLSEDKLIRQQIDYKQLTLMCIPPEGEAGTEVPVKVLNCDTVTQVKDKLLDAVYKGIPFSQRPQADDMDLEWRQGRLTRIILQDEDVTTKIESDWKRLNTLAHYQVTDGSLVALVQKQVSAYNIANSFTFTRSLSRYESLLRTSSSPDSLRSRAPMITPDQETGTKLWHLVKNHEHSDQREGDRGSKMVSEIYLTRLLATKGTLQKFVDDLFETVFSTAHRGSALPLAIKYMFDFLDEQADKRQISDPDVRHTWKSNCLPLRFWVNVIKNPQFVFDIHKSSITDACLSVVAQTFMDSCSTSEHRLGKDSPSNKLLYAKDIPNYKSWVERYYRDISKMPSISDQDMDAYLVEQSRLHGNEFNTLSALSELYFYINKYKEEILTALDRDGYCRKHKLRHKLEQAINLMSGSS</sequence>
<proteinExistence type="inferred from homology"/>
<evidence type="ECO:0000256" key="14">
    <source>
        <dbReference type="SAM" id="Phobius"/>
    </source>
</evidence>
<keyword evidence="11" id="KW-0325">Glycoprotein</keyword>
<comment type="caution">
    <text evidence="12">Lacks conserved residue(s) required for the propagation of feature annotation.</text>
</comment>
<dbReference type="InterPro" id="IPR013783">
    <property type="entry name" value="Ig-like_fold"/>
</dbReference>
<dbReference type="SUPFAM" id="SSF48350">
    <property type="entry name" value="GTPase activation domain, GAP"/>
    <property type="match status" value="1"/>
</dbReference>
<dbReference type="Pfam" id="PF01833">
    <property type="entry name" value="TIG"/>
    <property type="match status" value="4"/>
</dbReference>
<comment type="similarity">
    <text evidence="2">Belongs to the plexin family.</text>
</comment>
<keyword evidence="13" id="KW-0175">Coiled coil</keyword>
<dbReference type="Pfam" id="PF08337">
    <property type="entry name" value="Plexin_cytopl"/>
    <property type="match status" value="1"/>
</dbReference>
<dbReference type="Pfam" id="PF24479">
    <property type="entry name" value="PSI_PlexinA-B"/>
    <property type="match status" value="1"/>
</dbReference>
<dbReference type="FunFam" id="2.60.40.10:FF:000123">
    <property type="entry name" value="Plexin A1"/>
    <property type="match status" value="1"/>
</dbReference>
<dbReference type="InterPro" id="IPR008936">
    <property type="entry name" value="Rho_GTPase_activation_prot"/>
</dbReference>
<dbReference type="Pfam" id="PF01403">
    <property type="entry name" value="Sema"/>
    <property type="match status" value="1"/>
</dbReference>
<keyword evidence="5 15" id="KW-0732">Signal</keyword>
<dbReference type="InterPro" id="IPR014756">
    <property type="entry name" value="Ig_E-set"/>
</dbReference>
<reference evidence="17" key="2">
    <citation type="submission" date="2025-08" db="UniProtKB">
        <authorList>
            <consortium name="Ensembl"/>
        </authorList>
    </citation>
    <scope>IDENTIFICATION</scope>
</reference>
<dbReference type="InterPro" id="IPR001627">
    <property type="entry name" value="Semap_dom"/>
</dbReference>
<dbReference type="InterPro" id="IPR013548">
    <property type="entry name" value="Plexin_cytoplasmic_RasGAP_dom"/>
</dbReference>
<keyword evidence="6" id="KW-0677">Repeat</keyword>
<dbReference type="GO" id="GO:0007411">
    <property type="term" value="P:axon guidance"/>
    <property type="evidence" value="ECO:0007669"/>
    <property type="project" value="UniProtKB-ARBA"/>
</dbReference>
<evidence type="ECO:0000256" key="7">
    <source>
        <dbReference type="ARBA" id="ARBA00022989"/>
    </source>
</evidence>
<feature type="signal peptide" evidence="15">
    <location>
        <begin position="1"/>
        <end position="25"/>
    </location>
</feature>
<dbReference type="Pfam" id="PF20170">
    <property type="entry name" value="Plexin_RBD"/>
    <property type="match status" value="1"/>
</dbReference>
<dbReference type="SUPFAM" id="SSF101912">
    <property type="entry name" value="Sema domain"/>
    <property type="match status" value="1"/>
</dbReference>
<evidence type="ECO:0000259" key="16">
    <source>
        <dbReference type="PROSITE" id="PS51004"/>
    </source>
</evidence>
<evidence type="ECO:0000313" key="18">
    <source>
        <dbReference type="Proteomes" id="UP000265120"/>
    </source>
</evidence>
<feature type="transmembrane region" description="Helical" evidence="14">
    <location>
        <begin position="1224"/>
        <end position="1250"/>
    </location>
</feature>
<feature type="domain" description="Sema" evidence="16">
    <location>
        <begin position="21"/>
        <end position="500"/>
    </location>
</feature>
<evidence type="ECO:0000256" key="4">
    <source>
        <dbReference type="ARBA" id="ARBA00022692"/>
    </source>
</evidence>
<keyword evidence="9" id="KW-1015">Disulfide bond</keyword>
<dbReference type="PANTHER" id="PTHR22625">
    <property type="entry name" value="PLEXIN"/>
    <property type="match status" value="1"/>
</dbReference>
<evidence type="ECO:0000256" key="8">
    <source>
        <dbReference type="ARBA" id="ARBA00023136"/>
    </source>
</evidence>
<dbReference type="Gene3D" id="2.60.40.10">
    <property type="entry name" value="Immunoglobulins"/>
    <property type="match status" value="5"/>
</dbReference>
<dbReference type="CDD" id="cd00603">
    <property type="entry name" value="IPT_PCSR"/>
    <property type="match status" value="1"/>
</dbReference>
<evidence type="ECO:0000256" key="6">
    <source>
        <dbReference type="ARBA" id="ARBA00022737"/>
    </source>
</evidence>
<dbReference type="Pfam" id="PF01437">
    <property type="entry name" value="PSI"/>
    <property type="match status" value="2"/>
</dbReference>
<dbReference type="Gene3D" id="3.10.20.90">
    <property type="entry name" value="Phosphatidylinositol 3-kinase Catalytic Subunit, Chain A, domain 1"/>
    <property type="match status" value="1"/>
</dbReference>
<reference evidence="17 18" key="1">
    <citation type="journal article" date="2014" name="Nat. Genet.">
        <title>Whole-genome sequence of a flatfish provides insights into ZW sex chromosome evolution and adaptation to a benthic lifestyle.</title>
        <authorList>
            <person name="Chen S."/>
            <person name="Zhang G."/>
            <person name="Shao C."/>
            <person name="Huang Q."/>
            <person name="Liu G."/>
            <person name="Zhang P."/>
            <person name="Song W."/>
            <person name="An N."/>
            <person name="Chalopin D."/>
            <person name="Volff J.N."/>
            <person name="Hong Y."/>
            <person name="Li Q."/>
            <person name="Sha Z."/>
            <person name="Zhou H."/>
            <person name="Xie M."/>
            <person name="Yu Q."/>
            <person name="Liu Y."/>
            <person name="Xiang H."/>
            <person name="Wang N."/>
            <person name="Wu K."/>
            <person name="Yang C."/>
            <person name="Zhou Q."/>
            <person name="Liao X."/>
            <person name="Yang L."/>
            <person name="Hu Q."/>
            <person name="Zhang J."/>
            <person name="Meng L."/>
            <person name="Jin L."/>
            <person name="Tian Y."/>
            <person name="Lian J."/>
            <person name="Yang J."/>
            <person name="Miao G."/>
            <person name="Liu S."/>
            <person name="Liang Z."/>
            <person name="Yan F."/>
            <person name="Li Y."/>
            <person name="Sun B."/>
            <person name="Zhang H."/>
            <person name="Zhang J."/>
            <person name="Zhu Y."/>
            <person name="Du M."/>
            <person name="Zhao Y."/>
            <person name="Schartl M."/>
            <person name="Tang Q."/>
            <person name="Wang J."/>
        </authorList>
    </citation>
    <scope>NUCLEOTIDE SEQUENCE</scope>
</reference>
<protein>
    <submittedName>
        <fullName evidence="17">Plexin A3</fullName>
    </submittedName>
</protein>
<organism evidence="17 18">
    <name type="scientific">Cynoglossus semilaevis</name>
    <name type="common">Tongue sole</name>
    <dbReference type="NCBI Taxonomy" id="244447"/>
    <lineage>
        <taxon>Eukaryota</taxon>
        <taxon>Metazoa</taxon>
        <taxon>Chordata</taxon>
        <taxon>Craniata</taxon>
        <taxon>Vertebrata</taxon>
        <taxon>Euteleostomi</taxon>
        <taxon>Actinopterygii</taxon>
        <taxon>Neopterygii</taxon>
        <taxon>Teleostei</taxon>
        <taxon>Neoteleostei</taxon>
        <taxon>Acanthomorphata</taxon>
        <taxon>Carangaria</taxon>
        <taxon>Pleuronectiformes</taxon>
        <taxon>Pleuronectoidei</taxon>
        <taxon>Cynoglossidae</taxon>
        <taxon>Cynoglossinae</taxon>
        <taxon>Cynoglossus</taxon>
    </lineage>
</organism>
<dbReference type="Pfam" id="PF17960">
    <property type="entry name" value="TIG_plexin"/>
    <property type="match status" value="1"/>
</dbReference>
<dbReference type="Gene3D" id="2.130.10.10">
    <property type="entry name" value="YVTN repeat-like/Quinoprotein amine dehydrogenase"/>
    <property type="match status" value="1"/>
</dbReference>
<dbReference type="InterPro" id="IPR002165">
    <property type="entry name" value="Plexin_repeat"/>
</dbReference>
<feature type="coiled-coil region" evidence="13">
    <location>
        <begin position="1254"/>
        <end position="1281"/>
    </location>
</feature>
<dbReference type="InterPro" id="IPR002909">
    <property type="entry name" value="IPT_dom"/>
</dbReference>
<accession>A0A3P8WNL1</accession>
<dbReference type="FunCoup" id="A0A3P8WNL1">
    <property type="interactions" value="529"/>
</dbReference>
<feature type="chain" id="PRO_5017923305" evidence="15">
    <location>
        <begin position="26"/>
        <end position="1782"/>
    </location>
</feature>
<dbReference type="GO" id="GO:0005886">
    <property type="term" value="C:plasma membrane"/>
    <property type="evidence" value="ECO:0007669"/>
    <property type="project" value="UniProtKB-SubCell"/>
</dbReference>
<dbReference type="Gene3D" id="1.10.506.10">
    <property type="entry name" value="GTPase Activation - p120gap, domain 1"/>
    <property type="match status" value="3"/>
</dbReference>
<evidence type="ECO:0000256" key="10">
    <source>
        <dbReference type="ARBA" id="ARBA00023170"/>
    </source>
</evidence>
<dbReference type="InterPro" id="IPR046800">
    <property type="entry name" value="Plexin_RBD"/>
</dbReference>
<evidence type="ECO:0000256" key="2">
    <source>
        <dbReference type="ARBA" id="ARBA00010297"/>
    </source>
</evidence>
<dbReference type="GO" id="GO:0002116">
    <property type="term" value="C:semaphorin receptor complex"/>
    <property type="evidence" value="ECO:0007669"/>
    <property type="project" value="TreeGrafter"/>
</dbReference>
<evidence type="ECO:0000256" key="12">
    <source>
        <dbReference type="PROSITE-ProRule" id="PRU00352"/>
    </source>
</evidence>
<dbReference type="PANTHER" id="PTHR22625:SF32">
    <property type="entry name" value="PLEXIN-A3"/>
    <property type="match status" value="1"/>
</dbReference>
<evidence type="ECO:0000256" key="13">
    <source>
        <dbReference type="SAM" id="Coils"/>
    </source>
</evidence>
<dbReference type="SMART" id="SM00630">
    <property type="entry name" value="Sema"/>
    <property type="match status" value="1"/>
</dbReference>
<dbReference type="GO" id="GO:0030334">
    <property type="term" value="P:regulation of cell migration"/>
    <property type="evidence" value="ECO:0007669"/>
    <property type="project" value="TreeGrafter"/>
</dbReference>
<evidence type="ECO:0000313" key="17">
    <source>
        <dbReference type="Ensembl" id="ENSCSEP00000028319.1"/>
    </source>
</evidence>
<evidence type="ECO:0000256" key="15">
    <source>
        <dbReference type="SAM" id="SignalP"/>
    </source>
</evidence>
<name>A0A3P8WNL1_CYNSE</name>
<dbReference type="Ensembl" id="ENSCSET00000028697.1">
    <property type="protein sequence ID" value="ENSCSEP00000028319.1"/>
    <property type="gene ID" value="ENSCSEG00000018064.1"/>
</dbReference>